<reference evidence="2" key="1">
    <citation type="submission" date="2020-10" db="EMBL/GenBank/DDBJ databases">
        <authorList>
            <person name="Gilroy R."/>
        </authorList>
    </citation>
    <scope>NUCLEOTIDE SEQUENCE</scope>
    <source>
        <strain evidence="2">CHK189-12415</strain>
    </source>
</reference>
<evidence type="ECO:0000313" key="3">
    <source>
        <dbReference type="Proteomes" id="UP000824241"/>
    </source>
</evidence>
<feature type="domain" description="Peptidoglycan binding-like" evidence="1">
    <location>
        <begin position="376"/>
        <end position="435"/>
    </location>
</feature>
<name>A0A9D1DYG4_9FIRM</name>
<dbReference type="Pfam" id="PF01471">
    <property type="entry name" value="PG_binding_1"/>
    <property type="match status" value="3"/>
</dbReference>
<feature type="domain" description="Peptidoglycan binding-like" evidence="1">
    <location>
        <begin position="285"/>
        <end position="345"/>
    </location>
</feature>
<dbReference type="AlphaFoldDB" id="A0A9D1DYG4"/>
<dbReference type="InterPro" id="IPR052905">
    <property type="entry name" value="LD-transpeptidase_YkuD-like"/>
</dbReference>
<feature type="domain" description="Peptidoglycan binding-like" evidence="1">
    <location>
        <begin position="191"/>
        <end position="248"/>
    </location>
</feature>
<sequence length="461" mass="51832">MTGIPIIPERITVHLGRPDAYADNVTVPFIDYIKNVASSEIYPTWPDASLRANIYAQVTFALNRVYTEWYRSRGYNFDITNSTQYDQAFVYGREIFSNISDIVDELFNDYVRRQGSIEPLFTQFCNGTTVTCDGLSQWGTVELAQQGMTPYEILQYYYGNDIEIVVNAPVGSITPSYPGYPLGLGAGGRVVRILQLRLNRVSRNYPAIPKVSVDGVYGEQTRDAVRTFQQIFNLNPDGIVGKATWYKLENLYVAVKNLSELQSEGYTFEDFSAQFPSALEYGFRGRAVAILQHRLNMVAAYYGTIPTVAVDGIFGEDTRRSVIAFQNRFGLNPDGVVGEATWEKLFRVYQGILDSILDPAERPVPWDGQALSYGSRGERVRLLQEYLNVIADVYDLPKVNETGFFGDDTRNAVRLFQELAGLNPDGVVGERTWRRITEVYADIVTGLTRRAGQFPGTVLRG</sequence>
<proteinExistence type="predicted"/>
<dbReference type="InterPro" id="IPR036366">
    <property type="entry name" value="PGBDSf"/>
</dbReference>
<comment type="caution">
    <text evidence="2">The sequence shown here is derived from an EMBL/GenBank/DDBJ whole genome shotgun (WGS) entry which is preliminary data.</text>
</comment>
<reference evidence="2" key="2">
    <citation type="journal article" date="2021" name="PeerJ">
        <title>Extensive microbial diversity within the chicken gut microbiome revealed by metagenomics and culture.</title>
        <authorList>
            <person name="Gilroy R."/>
            <person name="Ravi A."/>
            <person name="Getino M."/>
            <person name="Pursley I."/>
            <person name="Horton D.L."/>
            <person name="Alikhan N.F."/>
            <person name="Baker D."/>
            <person name="Gharbi K."/>
            <person name="Hall N."/>
            <person name="Watson M."/>
            <person name="Adriaenssens E.M."/>
            <person name="Foster-Nyarko E."/>
            <person name="Jarju S."/>
            <person name="Secka A."/>
            <person name="Antonio M."/>
            <person name="Oren A."/>
            <person name="Chaudhuri R.R."/>
            <person name="La Ragione R."/>
            <person name="Hildebrand F."/>
            <person name="Pallen M.J."/>
        </authorList>
    </citation>
    <scope>NUCLEOTIDE SEQUENCE</scope>
    <source>
        <strain evidence="2">CHK189-12415</strain>
    </source>
</reference>
<dbReference type="PANTHER" id="PTHR41533:SF1">
    <property type="entry name" value="L,D-TRANSPEPTIDASE YCBB-RELATED"/>
    <property type="match status" value="1"/>
</dbReference>
<dbReference type="SUPFAM" id="SSF47090">
    <property type="entry name" value="PGBD-like"/>
    <property type="match status" value="3"/>
</dbReference>
<dbReference type="EMBL" id="DVHA01000253">
    <property type="protein sequence ID" value="HIR61469.1"/>
    <property type="molecule type" value="Genomic_DNA"/>
</dbReference>
<protein>
    <submittedName>
        <fullName evidence="2">Peptidoglycan-binding protein</fullName>
    </submittedName>
</protein>
<gene>
    <name evidence="2" type="ORF">IAB37_07855</name>
</gene>
<accession>A0A9D1DYG4</accession>
<dbReference type="Gene3D" id="1.10.101.10">
    <property type="entry name" value="PGBD-like superfamily/PGBD"/>
    <property type="match status" value="3"/>
</dbReference>
<organism evidence="2 3">
    <name type="scientific">Candidatus Faecivivens stercoravium</name>
    <dbReference type="NCBI Taxonomy" id="2840803"/>
    <lineage>
        <taxon>Bacteria</taxon>
        <taxon>Bacillati</taxon>
        <taxon>Bacillota</taxon>
        <taxon>Clostridia</taxon>
        <taxon>Eubacteriales</taxon>
        <taxon>Oscillospiraceae</taxon>
        <taxon>Oscillospiraceae incertae sedis</taxon>
        <taxon>Candidatus Faecivivens</taxon>
    </lineage>
</organism>
<evidence type="ECO:0000259" key="1">
    <source>
        <dbReference type="Pfam" id="PF01471"/>
    </source>
</evidence>
<dbReference type="Proteomes" id="UP000824241">
    <property type="component" value="Unassembled WGS sequence"/>
</dbReference>
<dbReference type="InterPro" id="IPR002477">
    <property type="entry name" value="Peptidoglycan-bd-like"/>
</dbReference>
<dbReference type="InterPro" id="IPR036365">
    <property type="entry name" value="PGBD-like_sf"/>
</dbReference>
<evidence type="ECO:0000313" key="2">
    <source>
        <dbReference type="EMBL" id="HIR61469.1"/>
    </source>
</evidence>
<dbReference type="PANTHER" id="PTHR41533">
    <property type="entry name" value="L,D-TRANSPEPTIDASE HI_1667-RELATED"/>
    <property type="match status" value="1"/>
</dbReference>